<organism evidence="2 3">
    <name type="scientific">Ditylenchus dipsaci</name>
    <dbReference type="NCBI Taxonomy" id="166011"/>
    <lineage>
        <taxon>Eukaryota</taxon>
        <taxon>Metazoa</taxon>
        <taxon>Ecdysozoa</taxon>
        <taxon>Nematoda</taxon>
        <taxon>Chromadorea</taxon>
        <taxon>Rhabditida</taxon>
        <taxon>Tylenchina</taxon>
        <taxon>Tylenchomorpha</taxon>
        <taxon>Sphaerularioidea</taxon>
        <taxon>Anguinidae</taxon>
        <taxon>Anguininae</taxon>
        <taxon>Ditylenchus</taxon>
    </lineage>
</organism>
<name>A0A915EGB4_9BILA</name>
<dbReference type="Pfam" id="PF14647">
    <property type="entry name" value="FAM91_N"/>
    <property type="match status" value="1"/>
</dbReference>
<dbReference type="PANTHER" id="PTHR28441:SF2">
    <property type="entry name" value="PROTEIN FAM91A1"/>
    <property type="match status" value="1"/>
</dbReference>
<accession>A0A915EGB4</accession>
<dbReference type="InterPro" id="IPR039199">
    <property type="entry name" value="FAM91"/>
</dbReference>
<evidence type="ECO:0000259" key="1">
    <source>
        <dbReference type="Pfam" id="PF14647"/>
    </source>
</evidence>
<proteinExistence type="predicted"/>
<reference evidence="3" key="1">
    <citation type="submission" date="2022-11" db="UniProtKB">
        <authorList>
            <consortium name="WormBaseParasite"/>
        </authorList>
    </citation>
    <scope>IDENTIFICATION</scope>
</reference>
<sequence>MWGLVYLDVPIKSEDYVFVPTLDGFVMNRVQGDYFETLLYKIFVTIDGQTTVQELAETIDIDELLVKNAVSVFCRLGFAKKRVTGLENVALNRTWLEFTLNADPADLTSSLIDQVINEYERMMT</sequence>
<dbReference type="PANTHER" id="PTHR28441">
    <property type="entry name" value="PROTEIN FAM91A1"/>
    <property type="match status" value="1"/>
</dbReference>
<protein>
    <submittedName>
        <fullName evidence="3">FAM91 N-terminal domain-containing protein</fullName>
    </submittedName>
</protein>
<feature type="domain" description="FAM91 N-terminal" evidence="1">
    <location>
        <begin position="3"/>
        <end position="95"/>
    </location>
</feature>
<dbReference type="Proteomes" id="UP000887574">
    <property type="component" value="Unplaced"/>
</dbReference>
<evidence type="ECO:0000313" key="3">
    <source>
        <dbReference type="WBParaSite" id="jg5588"/>
    </source>
</evidence>
<dbReference type="WBParaSite" id="jg5588">
    <property type="protein sequence ID" value="jg5588"/>
    <property type="gene ID" value="jg5588"/>
</dbReference>
<dbReference type="AlphaFoldDB" id="A0A915EGB4"/>
<keyword evidence="2" id="KW-1185">Reference proteome</keyword>
<evidence type="ECO:0000313" key="2">
    <source>
        <dbReference type="Proteomes" id="UP000887574"/>
    </source>
</evidence>
<dbReference type="InterPro" id="IPR028091">
    <property type="entry name" value="FAM91_N_dom"/>
</dbReference>